<accession>A0A076ECT6</accession>
<evidence type="ECO:0000313" key="2">
    <source>
        <dbReference type="Proteomes" id="UP000028488"/>
    </source>
</evidence>
<dbReference type="Proteomes" id="UP000028488">
    <property type="component" value="Chromosome"/>
</dbReference>
<protein>
    <recommendedName>
        <fullName evidence="3">Immunity protein 52 domain-containing protein</fullName>
    </recommendedName>
</protein>
<dbReference type="EMBL" id="CP008947">
    <property type="protein sequence ID" value="AII03411.1"/>
    <property type="molecule type" value="Genomic_DNA"/>
</dbReference>
<evidence type="ECO:0000313" key="1">
    <source>
        <dbReference type="EMBL" id="AII03411.1"/>
    </source>
</evidence>
<reference evidence="1 2" key="1">
    <citation type="submission" date="2014-07" db="EMBL/GenBank/DDBJ databases">
        <title>Genome Sequence of Rhodococcus opacus Strain R7, a Biodegrader of Mono- and Polycyclic Aromatic Hydrocarbons.</title>
        <authorList>
            <person name="Di Gennaro P."/>
            <person name="Zampolli J."/>
            <person name="Presti I."/>
            <person name="Cappelletti M."/>
            <person name="D'Ursi P."/>
            <person name="Orro A."/>
            <person name="Mezzelani A."/>
            <person name="Milanesi L."/>
        </authorList>
    </citation>
    <scope>NUCLEOTIDE SEQUENCE [LARGE SCALE GENOMIC DNA]</scope>
    <source>
        <strain evidence="1 2">R7</strain>
    </source>
</reference>
<dbReference type="RefSeq" id="WP_128638391.1">
    <property type="nucleotide sequence ID" value="NZ_CP008947.1"/>
</dbReference>
<proteinExistence type="predicted"/>
<sequence length="234" mass="24751">MRRVVRAFWGPRPEPVDTLAGRWRQTLEQVTELLPRAASPVRGEWRQVHASGPDTACTPDELTAILLVAHGAEAWSDLTGTGLRLVCSGEGGWAVELSGVAGGAPQFLLQSLVLAVDAPEGAVVPESELLAMLASVWEPDFGDVSDDAILDALEDDAGFTVGDPVVGRFGFLCAARAVLVPDGLEAVRQDMPGSGVLLHIAAPGDIDTVVHVYGRLRDTGALEPLPRPLDRPTL</sequence>
<dbReference type="AlphaFoldDB" id="A0A076ECT6"/>
<gene>
    <name evidence="1" type="ORF">EP51_01720</name>
</gene>
<dbReference type="eggNOG" id="ENOG5033PWA">
    <property type="taxonomic scope" value="Bacteria"/>
</dbReference>
<evidence type="ECO:0008006" key="3">
    <source>
        <dbReference type="Google" id="ProtNLM"/>
    </source>
</evidence>
<organism evidence="1 2">
    <name type="scientific">Rhodococcus opacus</name>
    <name type="common">Nocardia opaca</name>
    <dbReference type="NCBI Taxonomy" id="37919"/>
    <lineage>
        <taxon>Bacteria</taxon>
        <taxon>Bacillati</taxon>
        <taxon>Actinomycetota</taxon>
        <taxon>Actinomycetes</taxon>
        <taxon>Mycobacteriales</taxon>
        <taxon>Nocardiaceae</taxon>
        <taxon>Rhodococcus</taxon>
    </lineage>
</organism>
<name>A0A076ECT6_RHOOP</name>